<organism evidence="1 2">
    <name type="scientific">Flammeovirga agarivorans</name>
    <dbReference type="NCBI Taxonomy" id="2726742"/>
    <lineage>
        <taxon>Bacteria</taxon>
        <taxon>Pseudomonadati</taxon>
        <taxon>Bacteroidota</taxon>
        <taxon>Cytophagia</taxon>
        <taxon>Cytophagales</taxon>
        <taxon>Flammeovirgaceae</taxon>
        <taxon>Flammeovirga</taxon>
    </lineage>
</organism>
<evidence type="ECO:0000313" key="1">
    <source>
        <dbReference type="EMBL" id="NLR91524.1"/>
    </source>
</evidence>
<gene>
    <name evidence="1" type="ORF">HGP29_09920</name>
</gene>
<sequence>MLLETTYGKPKNYQKGKSLVGRPFSIFKIFKMRGSSSPRFFIESTNLAVDYHKELQSDLDAAMIEIRRNGIIVHINVKLQIFEWMIPYYQLVLYKTNEYFSIHAHGRFLQFTLDKSHSEHLKFINKLVFEKESHMSQYHFIDGR</sequence>
<dbReference type="RefSeq" id="WP_168882243.1">
    <property type="nucleotide sequence ID" value="NZ_JABAIL010000003.1"/>
</dbReference>
<reference evidence="1 2" key="1">
    <citation type="submission" date="2020-04" db="EMBL/GenBank/DDBJ databases">
        <title>Flammeovirga sp. SR4, a novel species isolated from seawater.</title>
        <authorList>
            <person name="Wang X."/>
        </authorList>
    </citation>
    <scope>NUCLEOTIDE SEQUENCE [LARGE SCALE GENOMIC DNA]</scope>
    <source>
        <strain evidence="1 2">SR4</strain>
    </source>
</reference>
<evidence type="ECO:0000313" key="2">
    <source>
        <dbReference type="Proteomes" id="UP000585050"/>
    </source>
</evidence>
<name>A0A7X8SJR0_9BACT</name>
<proteinExistence type="predicted"/>
<dbReference type="Proteomes" id="UP000585050">
    <property type="component" value="Unassembled WGS sequence"/>
</dbReference>
<dbReference type="AlphaFoldDB" id="A0A7X8SJR0"/>
<comment type="caution">
    <text evidence="1">The sequence shown here is derived from an EMBL/GenBank/DDBJ whole genome shotgun (WGS) entry which is preliminary data.</text>
</comment>
<protein>
    <submittedName>
        <fullName evidence="1">Uncharacterized protein</fullName>
    </submittedName>
</protein>
<accession>A0A7X8SJR0</accession>
<keyword evidence="2" id="KW-1185">Reference proteome</keyword>
<dbReference type="EMBL" id="JABAIL010000003">
    <property type="protein sequence ID" value="NLR91524.1"/>
    <property type="molecule type" value="Genomic_DNA"/>
</dbReference>